<name>A0A834WAD2_9FABA</name>
<reference evidence="1" key="1">
    <citation type="submission" date="2020-09" db="EMBL/GenBank/DDBJ databases">
        <title>Genome-Enabled Discovery of Anthraquinone Biosynthesis in Senna tora.</title>
        <authorList>
            <person name="Kang S.-H."/>
            <person name="Pandey R.P."/>
            <person name="Lee C.-M."/>
            <person name="Sim J.-S."/>
            <person name="Jeong J.-T."/>
            <person name="Choi B.-S."/>
            <person name="Jung M."/>
            <person name="Ginzburg D."/>
            <person name="Zhao K."/>
            <person name="Won S.Y."/>
            <person name="Oh T.-J."/>
            <person name="Yu Y."/>
            <person name="Kim N.-H."/>
            <person name="Lee O.R."/>
            <person name="Lee T.-H."/>
            <person name="Bashyal P."/>
            <person name="Kim T.-S."/>
            <person name="Lee W.-H."/>
            <person name="Kawkins C."/>
            <person name="Kim C.-K."/>
            <person name="Kim J.S."/>
            <person name="Ahn B.O."/>
            <person name="Rhee S.Y."/>
            <person name="Sohng J.K."/>
        </authorList>
    </citation>
    <scope>NUCLEOTIDE SEQUENCE</scope>
    <source>
        <tissue evidence="1">Leaf</tissue>
    </source>
</reference>
<evidence type="ECO:0000313" key="1">
    <source>
        <dbReference type="EMBL" id="KAF7811641.1"/>
    </source>
</evidence>
<dbReference type="AlphaFoldDB" id="A0A834WAD2"/>
<dbReference type="Proteomes" id="UP000634136">
    <property type="component" value="Unassembled WGS sequence"/>
</dbReference>
<comment type="caution">
    <text evidence="1">The sequence shown here is derived from an EMBL/GenBank/DDBJ whole genome shotgun (WGS) entry which is preliminary data.</text>
</comment>
<accession>A0A834WAD2</accession>
<sequence length="56" mass="6395">MRVVLAKVKDSCEHISEPNMLPIDAELDFPCAFEEHIDHIDGIGTNHKMSIQRLLH</sequence>
<protein>
    <submittedName>
        <fullName evidence="1">Uncharacterized protein</fullName>
    </submittedName>
</protein>
<organism evidence="1 2">
    <name type="scientific">Senna tora</name>
    <dbReference type="NCBI Taxonomy" id="362788"/>
    <lineage>
        <taxon>Eukaryota</taxon>
        <taxon>Viridiplantae</taxon>
        <taxon>Streptophyta</taxon>
        <taxon>Embryophyta</taxon>
        <taxon>Tracheophyta</taxon>
        <taxon>Spermatophyta</taxon>
        <taxon>Magnoliopsida</taxon>
        <taxon>eudicotyledons</taxon>
        <taxon>Gunneridae</taxon>
        <taxon>Pentapetalae</taxon>
        <taxon>rosids</taxon>
        <taxon>fabids</taxon>
        <taxon>Fabales</taxon>
        <taxon>Fabaceae</taxon>
        <taxon>Caesalpinioideae</taxon>
        <taxon>Cassia clade</taxon>
        <taxon>Senna</taxon>
    </lineage>
</organism>
<gene>
    <name evidence="1" type="ORF">G2W53_032617</name>
</gene>
<proteinExistence type="predicted"/>
<keyword evidence="2" id="KW-1185">Reference proteome</keyword>
<dbReference type="EMBL" id="JAAIUW010000010">
    <property type="protein sequence ID" value="KAF7811641.1"/>
    <property type="molecule type" value="Genomic_DNA"/>
</dbReference>
<evidence type="ECO:0000313" key="2">
    <source>
        <dbReference type="Proteomes" id="UP000634136"/>
    </source>
</evidence>